<dbReference type="NCBIfam" id="TIGR02127">
    <property type="entry name" value="pyrF_sub2"/>
    <property type="match status" value="1"/>
</dbReference>
<keyword evidence="10" id="KW-1185">Reference proteome</keyword>
<evidence type="ECO:0000256" key="6">
    <source>
        <dbReference type="ARBA" id="ARBA00049157"/>
    </source>
</evidence>
<sequence>MNRSELVDQIKTKRSFLCVGLDTDLEKIPKHLLEYDDPIFEFNKRIIDATKDYAVAYKPNIAFYESQGPKGWESLRKTLDYIPENIFTIADAKRGDIGNTSAMYAKTFFDHYNFDSITIAPYMGHDSVEPFKKEGKWTIVLALTSNPGANDFQLLKTESGNRVFEEVIEKNRQWSDPDQLMFVVGATRGELIGEVRKAAPDNFFLVPGVGKQGGSLEDVAKLGMIEDCGLLVNSSRGIIYASNQKDFAEKASEKAAAIQAEMSTLLERFNVC</sequence>
<organism evidence="9 10">
    <name type="scientific">Salibacter halophilus</name>
    <dbReference type="NCBI Taxonomy" id="1803916"/>
    <lineage>
        <taxon>Bacteria</taxon>
        <taxon>Pseudomonadati</taxon>
        <taxon>Bacteroidota</taxon>
        <taxon>Flavobacteriia</taxon>
        <taxon>Flavobacteriales</taxon>
        <taxon>Salibacteraceae</taxon>
        <taxon>Salibacter</taxon>
    </lineage>
</organism>
<comment type="catalytic activity">
    <reaction evidence="6">
        <text>orotidine 5'-phosphate + H(+) = UMP + CO2</text>
        <dbReference type="Rhea" id="RHEA:11596"/>
        <dbReference type="ChEBI" id="CHEBI:15378"/>
        <dbReference type="ChEBI" id="CHEBI:16526"/>
        <dbReference type="ChEBI" id="CHEBI:57538"/>
        <dbReference type="ChEBI" id="CHEBI:57865"/>
        <dbReference type="EC" id="4.1.1.23"/>
    </reaction>
</comment>
<dbReference type="GO" id="GO:0006207">
    <property type="term" value="P:'de novo' pyrimidine nucleobase biosynthetic process"/>
    <property type="evidence" value="ECO:0007669"/>
    <property type="project" value="InterPro"/>
</dbReference>
<evidence type="ECO:0000256" key="5">
    <source>
        <dbReference type="ARBA" id="ARBA00023239"/>
    </source>
</evidence>
<dbReference type="SUPFAM" id="SSF51366">
    <property type="entry name" value="Ribulose-phoshate binding barrel"/>
    <property type="match status" value="1"/>
</dbReference>
<dbReference type="InterPro" id="IPR001754">
    <property type="entry name" value="OMPdeCOase_dom"/>
</dbReference>
<evidence type="ECO:0000256" key="2">
    <source>
        <dbReference type="ARBA" id="ARBA00008847"/>
    </source>
</evidence>
<dbReference type="Proteomes" id="UP000435357">
    <property type="component" value="Unassembled WGS sequence"/>
</dbReference>
<keyword evidence="4" id="KW-0665">Pyrimidine biosynthesis</keyword>
<evidence type="ECO:0000256" key="7">
    <source>
        <dbReference type="NCBIfam" id="TIGR02127"/>
    </source>
</evidence>
<proteinExistence type="inferred from homology"/>
<dbReference type="OrthoDB" id="9808470at2"/>
<dbReference type="EMBL" id="WACR01000011">
    <property type="protein sequence ID" value="KAB1062701.1"/>
    <property type="molecule type" value="Genomic_DNA"/>
</dbReference>
<accession>A0A6N6M5C0</accession>
<keyword evidence="3" id="KW-0210">Decarboxylase</keyword>
<evidence type="ECO:0000313" key="9">
    <source>
        <dbReference type="EMBL" id="KAB1062701.1"/>
    </source>
</evidence>
<feature type="domain" description="Orotidine 5'-phosphate decarboxylase" evidence="8">
    <location>
        <begin position="16"/>
        <end position="251"/>
    </location>
</feature>
<dbReference type="SMART" id="SM00934">
    <property type="entry name" value="OMPdecase"/>
    <property type="match status" value="1"/>
</dbReference>
<gene>
    <name evidence="9" type="primary">pyrF</name>
    <name evidence="9" type="ORF">F3059_12205</name>
</gene>
<keyword evidence="5 9" id="KW-0456">Lyase</keyword>
<protein>
    <recommendedName>
        <fullName evidence="7">Orotidine-5'-phosphate decarboxylase</fullName>
        <ecNumber evidence="7">4.1.1.23</ecNumber>
    </recommendedName>
</protein>
<dbReference type="InterPro" id="IPR011060">
    <property type="entry name" value="RibuloseP-bd_barrel"/>
</dbReference>
<dbReference type="Pfam" id="PF00215">
    <property type="entry name" value="OMPdecase"/>
    <property type="match status" value="1"/>
</dbReference>
<comment type="caution">
    <text evidence="9">The sequence shown here is derived from an EMBL/GenBank/DDBJ whole genome shotgun (WGS) entry which is preliminary data.</text>
</comment>
<evidence type="ECO:0000256" key="4">
    <source>
        <dbReference type="ARBA" id="ARBA00022975"/>
    </source>
</evidence>
<dbReference type="PANTHER" id="PTHR43375:SF1">
    <property type="entry name" value="OROTIDINE 5'-PHOSPHATE DECARBOXYLASE"/>
    <property type="match status" value="1"/>
</dbReference>
<dbReference type="RefSeq" id="WP_151169672.1">
    <property type="nucleotide sequence ID" value="NZ_WACR01000011.1"/>
</dbReference>
<dbReference type="PANTHER" id="PTHR43375">
    <property type="entry name" value="OROTIDINE 5'-PHOSPHATE DECARBOXYLASE"/>
    <property type="match status" value="1"/>
</dbReference>
<dbReference type="GO" id="GO:0004590">
    <property type="term" value="F:orotidine-5'-phosphate decarboxylase activity"/>
    <property type="evidence" value="ECO:0007669"/>
    <property type="project" value="UniProtKB-UniRule"/>
</dbReference>
<comment type="pathway">
    <text evidence="1">Pyrimidine metabolism; UMP biosynthesis via de novo pathway; UMP from orotate: step 2/2.</text>
</comment>
<evidence type="ECO:0000259" key="8">
    <source>
        <dbReference type="SMART" id="SM00934"/>
    </source>
</evidence>
<dbReference type="Gene3D" id="3.20.20.70">
    <property type="entry name" value="Aldolase class I"/>
    <property type="match status" value="1"/>
</dbReference>
<dbReference type="AlphaFoldDB" id="A0A6N6M5C0"/>
<name>A0A6N6M5C0_9FLAO</name>
<evidence type="ECO:0000256" key="1">
    <source>
        <dbReference type="ARBA" id="ARBA00004861"/>
    </source>
</evidence>
<dbReference type="UniPathway" id="UPA00070">
    <property type="reaction ID" value="UER00120"/>
</dbReference>
<comment type="similarity">
    <text evidence="2">Belongs to the OMP decarboxylase family. Type 2 subfamily.</text>
</comment>
<evidence type="ECO:0000256" key="3">
    <source>
        <dbReference type="ARBA" id="ARBA00022793"/>
    </source>
</evidence>
<dbReference type="GO" id="GO:0044205">
    <property type="term" value="P:'de novo' UMP biosynthetic process"/>
    <property type="evidence" value="ECO:0007669"/>
    <property type="project" value="UniProtKB-UniPathway"/>
</dbReference>
<dbReference type="InterPro" id="IPR011995">
    <property type="entry name" value="OMPdecase_type-2"/>
</dbReference>
<evidence type="ECO:0000313" key="10">
    <source>
        <dbReference type="Proteomes" id="UP000435357"/>
    </source>
</evidence>
<reference evidence="9 10" key="1">
    <citation type="submission" date="2019-09" db="EMBL/GenBank/DDBJ databases">
        <title>Genomes of Cryomorphaceae.</title>
        <authorList>
            <person name="Bowman J.P."/>
        </authorList>
    </citation>
    <scope>NUCLEOTIDE SEQUENCE [LARGE SCALE GENOMIC DNA]</scope>
    <source>
        <strain evidence="9 10">KCTC 52047</strain>
    </source>
</reference>
<dbReference type="CDD" id="cd04725">
    <property type="entry name" value="OMP_decarboxylase_like"/>
    <property type="match status" value="1"/>
</dbReference>
<dbReference type="InterPro" id="IPR013785">
    <property type="entry name" value="Aldolase_TIM"/>
</dbReference>
<dbReference type="EC" id="4.1.1.23" evidence="7"/>